<evidence type="ECO:0000256" key="1">
    <source>
        <dbReference type="SAM" id="MobiDB-lite"/>
    </source>
</evidence>
<dbReference type="AlphaFoldDB" id="A0A366E8H1"/>
<dbReference type="RefSeq" id="WP_170137419.1">
    <property type="nucleotide sequence ID" value="NZ_JBHEEG010000003.1"/>
</dbReference>
<keyword evidence="3" id="KW-1185">Reference proteome</keyword>
<reference evidence="2 3" key="1">
    <citation type="submission" date="2018-06" db="EMBL/GenBank/DDBJ databases">
        <title>Genomic Encyclopedia of Type Strains, Phase IV (KMG-IV): sequencing the most valuable type-strain genomes for metagenomic binning, comparative biology and taxonomic classification.</title>
        <authorList>
            <person name="Goeker M."/>
        </authorList>
    </citation>
    <scope>NUCLEOTIDE SEQUENCE [LARGE SCALE GENOMIC DNA]</scope>
    <source>
        <strain evidence="2 3">DSM 25619</strain>
    </source>
</reference>
<evidence type="ECO:0000313" key="3">
    <source>
        <dbReference type="Proteomes" id="UP000252893"/>
    </source>
</evidence>
<protein>
    <submittedName>
        <fullName evidence="2">Uncharacterized protein</fullName>
    </submittedName>
</protein>
<comment type="caution">
    <text evidence="2">The sequence shown here is derived from an EMBL/GenBank/DDBJ whole genome shotgun (WGS) entry which is preliminary data.</text>
</comment>
<proteinExistence type="predicted"/>
<evidence type="ECO:0000313" key="2">
    <source>
        <dbReference type="EMBL" id="RBO98720.1"/>
    </source>
</evidence>
<name>A0A366E8H1_9HYPH</name>
<sequence length="55" mass="6251">MNFSMRFIFEALLRTLRLVGLQACEQALSNKRDGLFLKSPDTKTPPANPEQDNKV</sequence>
<dbReference type="Proteomes" id="UP000252893">
    <property type="component" value="Unassembled WGS sequence"/>
</dbReference>
<feature type="region of interest" description="Disordered" evidence="1">
    <location>
        <begin position="34"/>
        <end position="55"/>
    </location>
</feature>
<dbReference type="EMBL" id="QNRH01000001">
    <property type="protein sequence ID" value="RBO98720.1"/>
    <property type="molecule type" value="Genomic_DNA"/>
</dbReference>
<accession>A0A366E8H1</accession>
<gene>
    <name evidence="2" type="ORF">DFR47_101320</name>
</gene>
<organism evidence="2 3">
    <name type="scientific">Pseudochrobactrum asaccharolyticum</name>
    <dbReference type="NCBI Taxonomy" id="354351"/>
    <lineage>
        <taxon>Bacteria</taxon>
        <taxon>Pseudomonadati</taxon>
        <taxon>Pseudomonadota</taxon>
        <taxon>Alphaproteobacteria</taxon>
        <taxon>Hyphomicrobiales</taxon>
        <taxon>Brucellaceae</taxon>
        <taxon>Pseudochrobactrum</taxon>
    </lineage>
</organism>